<evidence type="ECO:0000313" key="3">
    <source>
        <dbReference type="EMBL" id="KAF5375685.1"/>
    </source>
</evidence>
<keyword evidence="4" id="KW-1185">Reference proteome</keyword>
<gene>
    <name evidence="3" type="ORF">D9615_009410</name>
</gene>
<name>A0A8H5H323_9AGAR</name>
<evidence type="ECO:0000256" key="2">
    <source>
        <dbReference type="SAM" id="MobiDB-lite"/>
    </source>
</evidence>
<dbReference type="InterPro" id="IPR009003">
    <property type="entry name" value="Peptidase_S1_PA"/>
</dbReference>
<dbReference type="EMBL" id="JAACJP010000032">
    <property type="protein sequence ID" value="KAF5375685.1"/>
    <property type="molecule type" value="Genomic_DNA"/>
</dbReference>
<evidence type="ECO:0000313" key="4">
    <source>
        <dbReference type="Proteomes" id="UP000565441"/>
    </source>
</evidence>
<dbReference type="SUPFAM" id="SSF50494">
    <property type="entry name" value="Trypsin-like serine proteases"/>
    <property type="match status" value="1"/>
</dbReference>
<proteinExistence type="predicted"/>
<keyword evidence="1" id="KW-0175">Coiled coil</keyword>
<dbReference type="Proteomes" id="UP000565441">
    <property type="component" value="Unassembled WGS sequence"/>
</dbReference>
<comment type="caution">
    <text evidence="3">The sequence shown here is derived from an EMBL/GenBank/DDBJ whole genome shotgun (WGS) entry which is preliminary data.</text>
</comment>
<feature type="region of interest" description="Disordered" evidence="2">
    <location>
        <begin position="1"/>
        <end position="23"/>
    </location>
</feature>
<evidence type="ECO:0000256" key="1">
    <source>
        <dbReference type="SAM" id="Coils"/>
    </source>
</evidence>
<dbReference type="OrthoDB" id="5424209at2759"/>
<organism evidence="3 4">
    <name type="scientific">Tricholomella constricta</name>
    <dbReference type="NCBI Taxonomy" id="117010"/>
    <lineage>
        <taxon>Eukaryota</taxon>
        <taxon>Fungi</taxon>
        <taxon>Dikarya</taxon>
        <taxon>Basidiomycota</taxon>
        <taxon>Agaricomycotina</taxon>
        <taxon>Agaricomycetes</taxon>
        <taxon>Agaricomycetidae</taxon>
        <taxon>Agaricales</taxon>
        <taxon>Tricholomatineae</taxon>
        <taxon>Lyophyllaceae</taxon>
        <taxon>Tricholomella</taxon>
    </lineage>
</organism>
<sequence>MQYNNSPRLNYKRPNMTNWGPQKKRSFQITGCQHGHEQTCAKAEPDLVSPFEAMHFFTGISHDPPALLQRSDLALRPSVIPPGRHSAIPEKKVHGLVHKTLNNQFWKWTIAPEIILLLKDKSRGIRISTMVPVRFSTCNRDGKDVLDDHVVLWISVYPGTTKETACRDANADILAILAKHGIQDAAVYWIEGKVQPLVGPPPMMPVACDTDPTHWIRRALTALLGVPLAADELADQNVQGTLGLYFHEGKDRRGNKSKRVMAVTNKHVVSNDTTTDYQYSGQPGAPKQLIRNCGSHRFQQIIDETHAMLATKVDDTKVFAEQIAELVTKLGASDYDEEDAAGDNKDKERKEVDLKRAKEDVKTLEDFLKLLNSTWSNDSQRIAGYLDWAPKIAKDVDHRRYTRDIGVMALEEDKFMPAFKGNHVYLAGKYTRAEVKTFFYPNHAAHPPVFDYPKNHLFRLLGWVDAAGLANPYSMDDQGNPSCFIVAKHGQTTDLTFGRYSELESYHCDLFEHDSWEVAVFNYDKKSGNFSDRGDSGSVIFNAEGKIVALVHSGMPKGLGLYSHVTYGTPGHFVFDQIKEYYRTLPYAD</sequence>
<accession>A0A8H5H323</accession>
<dbReference type="AlphaFoldDB" id="A0A8H5H323"/>
<protein>
    <submittedName>
        <fullName evidence="3">Uncharacterized protein</fullName>
    </submittedName>
</protein>
<feature type="coiled-coil region" evidence="1">
    <location>
        <begin position="347"/>
        <end position="374"/>
    </location>
</feature>
<reference evidence="3 4" key="1">
    <citation type="journal article" date="2020" name="ISME J.">
        <title>Uncovering the hidden diversity of litter-decomposition mechanisms in mushroom-forming fungi.</title>
        <authorList>
            <person name="Floudas D."/>
            <person name="Bentzer J."/>
            <person name="Ahren D."/>
            <person name="Johansson T."/>
            <person name="Persson P."/>
            <person name="Tunlid A."/>
        </authorList>
    </citation>
    <scope>NUCLEOTIDE SEQUENCE [LARGE SCALE GENOMIC DNA]</scope>
    <source>
        <strain evidence="3 4">CBS 661.87</strain>
    </source>
</reference>